<dbReference type="EMBL" id="JAUEPR010000011">
    <property type="protein sequence ID" value="KAK0479488.1"/>
    <property type="molecule type" value="Genomic_DNA"/>
</dbReference>
<evidence type="ECO:0000313" key="1">
    <source>
        <dbReference type="EMBL" id="KAK0479488.1"/>
    </source>
</evidence>
<evidence type="ECO:0000313" key="2">
    <source>
        <dbReference type="Proteomes" id="UP001175227"/>
    </source>
</evidence>
<name>A0AA39UAP6_9AGAR</name>
<protein>
    <submittedName>
        <fullName evidence="1">Uncharacterized protein</fullName>
    </submittedName>
</protein>
<gene>
    <name evidence="1" type="ORF">IW261DRAFT_1419596</name>
</gene>
<organism evidence="1 2">
    <name type="scientific">Armillaria novae-zelandiae</name>
    <dbReference type="NCBI Taxonomy" id="153914"/>
    <lineage>
        <taxon>Eukaryota</taxon>
        <taxon>Fungi</taxon>
        <taxon>Dikarya</taxon>
        <taxon>Basidiomycota</taxon>
        <taxon>Agaricomycotina</taxon>
        <taxon>Agaricomycetes</taxon>
        <taxon>Agaricomycetidae</taxon>
        <taxon>Agaricales</taxon>
        <taxon>Marasmiineae</taxon>
        <taxon>Physalacriaceae</taxon>
        <taxon>Armillaria</taxon>
    </lineage>
</organism>
<proteinExistence type="predicted"/>
<dbReference type="AlphaFoldDB" id="A0AA39UAP6"/>
<reference evidence="1" key="1">
    <citation type="submission" date="2023-06" db="EMBL/GenBank/DDBJ databases">
        <authorList>
            <consortium name="Lawrence Berkeley National Laboratory"/>
            <person name="Ahrendt S."/>
            <person name="Sahu N."/>
            <person name="Indic B."/>
            <person name="Wong-Bajracharya J."/>
            <person name="Merenyi Z."/>
            <person name="Ke H.-M."/>
            <person name="Monk M."/>
            <person name="Kocsube S."/>
            <person name="Drula E."/>
            <person name="Lipzen A."/>
            <person name="Balint B."/>
            <person name="Henrissat B."/>
            <person name="Andreopoulos B."/>
            <person name="Martin F.M."/>
            <person name="Harder C.B."/>
            <person name="Rigling D."/>
            <person name="Ford K.L."/>
            <person name="Foster G.D."/>
            <person name="Pangilinan J."/>
            <person name="Papanicolaou A."/>
            <person name="Barry K."/>
            <person name="LaButti K."/>
            <person name="Viragh M."/>
            <person name="Koriabine M."/>
            <person name="Yan M."/>
            <person name="Riley R."/>
            <person name="Champramary S."/>
            <person name="Plett K.L."/>
            <person name="Tsai I.J."/>
            <person name="Slot J."/>
            <person name="Sipos G."/>
            <person name="Plett J."/>
            <person name="Nagy L.G."/>
            <person name="Grigoriev I.V."/>
        </authorList>
    </citation>
    <scope>NUCLEOTIDE SEQUENCE</scope>
    <source>
        <strain evidence="1">ICMP 16352</strain>
    </source>
</reference>
<dbReference type="Proteomes" id="UP001175227">
    <property type="component" value="Unassembled WGS sequence"/>
</dbReference>
<keyword evidence="2" id="KW-1185">Reference proteome</keyword>
<comment type="caution">
    <text evidence="1">The sequence shown here is derived from an EMBL/GenBank/DDBJ whole genome shotgun (WGS) entry which is preliminary data.</text>
</comment>
<sequence>MTARPPHMMLCSTLWSRSFSLPWPLAKQSKTMSSMSPFCVYLASIYHSLLMNATKTAKKKSTGRPTLRGIFVYGRMVAPSFRNVLTYASTTWWTGKKTHEKELERVQRRALQKHQYPKTLECMHRVIHRLFGNLVNNPDLQSSTFPLSYDVATHTPPPYSAIDIQAQNNIDMVDMVKPTPQYNTEYAPLEDVRMAGFLHSELATIFKEDEYEAVE</sequence>
<accession>A0AA39UAP6</accession>